<name>A0ABU9VHF5_9BACI</name>
<protein>
    <submittedName>
        <fullName evidence="1">Uncharacterized protein</fullName>
    </submittedName>
</protein>
<reference evidence="1 2" key="1">
    <citation type="submission" date="2024-03" db="EMBL/GenBank/DDBJ databases">
        <title>Bacilli Hybrid Assemblies.</title>
        <authorList>
            <person name="Kovac J."/>
        </authorList>
    </citation>
    <scope>NUCLEOTIDE SEQUENCE [LARGE SCALE GENOMIC DNA]</scope>
    <source>
        <strain evidence="1 2">FSL R7-0666</strain>
    </source>
</reference>
<evidence type="ECO:0000313" key="1">
    <source>
        <dbReference type="EMBL" id="MEN0643345.1"/>
    </source>
</evidence>
<accession>A0ABU9VHF5</accession>
<proteinExistence type="predicted"/>
<evidence type="ECO:0000313" key="2">
    <source>
        <dbReference type="Proteomes" id="UP001418796"/>
    </source>
</evidence>
<organism evidence="1 2">
    <name type="scientific">Alkalicoccobacillus gibsonii</name>
    <dbReference type="NCBI Taxonomy" id="79881"/>
    <lineage>
        <taxon>Bacteria</taxon>
        <taxon>Bacillati</taxon>
        <taxon>Bacillota</taxon>
        <taxon>Bacilli</taxon>
        <taxon>Bacillales</taxon>
        <taxon>Bacillaceae</taxon>
        <taxon>Alkalicoccobacillus</taxon>
    </lineage>
</organism>
<gene>
    <name evidence="1" type="ORF">MKY91_09330</name>
</gene>
<sequence length="64" mass="7318">MTKELAKQVLEQLKSGEISEYRVKKENFLAFQPVLHKHPEFKNFRGAAIHGGAIVYTYNPGWTA</sequence>
<dbReference type="EMBL" id="JBCITK010000001">
    <property type="protein sequence ID" value="MEN0643345.1"/>
    <property type="molecule type" value="Genomic_DNA"/>
</dbReference>
<dbReference type="Proteomes" id="UP001418796">
    <property type="component" value="Unassembled WGS sequence"/>
</dbReference>
<keyword evidence="2" id="KW-1185">Reference proteome</keyword>
<comment type="caution">
    <text evidence="1">The sequence shown here is derived from an EMBL/GenBank/DDBJ whole genome shotgun (WGS) entry which is preliminary data.</text>
</comment>
<dbReference type="RefSeq" id="WP_343130284.1">
    <property type="nucleotide sequence ID" value="NZ_JBCITK010000001.1"/>
</dbReference>